<dbReference type="EC" id="5.4.99.62" evidence="2 6"/>
<dbReference type="Gene3D" id="3.40.1650.10">
    <property type="entry name" value="RbsD-like domain"/>
    <property type="match status" value="1"/>
</dbReference>
<keyword evidence="4 6" id="KW-0413">Isomerase</keyword>
<sequence length="132" mass="13993">MKKAGILNRHLAAAMAELGHTDQVVVCDAGLPIPYGPQGPRVVDLSLTAGVPGFATVLDAVLAELEVEGATAASEVRDKNPQVATYVEGLFSGLELVPHEEFKQRVHAARLVIRTGEVTPYANIILHCGVPF</sequence>
<evidence type="ECO:0000256" key="5">
    <source>
        <dbReference type="ARBA" id="ARBA00023277"/>
    </source>
</evidence>
<dbReference type="InterPro" id="IPR023750">
    <property type="entry name" value="RbsD-like_sf"/>
</dbReference>
<evidence type="ECO:0000256" key="2">
    <source>
        <dbReference type="ARBA" id="ARBA00012862"/>
    </source>
</evidence>
<comment type="pathway">
    <text evidence="6">Carbohydrate metabolism; D-ribose degradation; D-ribose 5-phosphate from beta-D-ribopyranose: step 1/2.</text>
</comment>
<dbReference type="InterPro" id="IPR023064">
    <property type="entry name" value="D-ribose_pyranase"/>
</dbReference>
<comment type="similarity">
    <text evidence="6">Belongs to the RbsD / FucU family. RbsD subfamily.</text>
</comment>
<gene>
    <name evidence="6 7" type="primary">rbsD</name>
    <name evidence="7" type="ORF">LHJ74_16610</name>
</gene>
<dbReference type="PANTHER" id="PTHR37831">
    <property type="entry name" value="D-RIBOSE PYRANASE"/>
    <property type="match status" value="1"/>
</dbReference>
<dbReference type="PANTHER" id="PTHR37831:SF1">
    <property type="entry name" value="D-RIBOSE PYRANASE"/>
    <property type="match status" value="1"/>
</dbReference>
<dbReference type="InterPro" id="IPR007721">
    <property type="entry name" value="RbsD_FucU"/>
</dbReference>
<keyword evidence="8" id="KW-1185">Reference proteome</keyword>
<feature type="binding site" evidence="6">
    <location>
        <position position="28"/>
    </location>
    <ligand>
        <name>substrate</name>
    </ligand>
</feature>
<keyword evidence="5 6" id="KW-0119">Carbohydrate metabolism</keyword>
<dbReference type="SUPFAM" id="SSF102546">
    <property type="entry name" value="RbsD-like"/>
    <property type="match status" value="1"/>
</dbReference>
<evidence type="ECO:0000256" key="4">
    <source>
        <dbReference type="ARBA" id="ARBA00023235"/>
    </source>
</evidence>
<comment type="subcellular location">
    <subcellularLocation>
        <location evidence="6">Cytoplasm</location>
    </subcellularLocation>
</comment>
<keyword evidence="3 6" id="KW-0963">Cytoplasm</keyword>
<dbReference type="GO" id="GO:0062193">
    <property type="term" value="F:D-ribose pyranase activity"/>
    <property type="evidence" value="ECO:0007669"/>
    <property type="project" value="UniProtKB-EC"/>
</dbReference>
<feature type="active site" description="Proton donor" evidence="6">
    <location>
        <position position="20"/>
    </location>
</feature>
<organism evidence="7 8">
    <name type="scientific">Streptomyces gossypii</name>
    <dbReference type="NCBI Taxonomy" id="2883101"/>
    <lineage>
        <taxon>Bacteria</taxon>
        <taxon>Bacillati</taxon>
        <taxon>Actinomycetota</taxon>
        <taxon>Actinomycetes</taxon>
        <taxon>Kitasatosporales</taxon>
        <taxon>Streptomycetaceae</taxon>
        <taxon>Streptomyces</taxon>
    </lineage>
</organism>
<proteinExistence type="inferred from homology"/>
<evidence type="ECO:0000256" key="1">
    <source>
        <dbReference type="ARBA" id="ARBA00000223"/>
    </source>
</evidence>
<protein>
    <recommendedName>
        <fullName evidence="2 6">D-ribose pyranase</fullName>
        <ecNumber evidence="2 6">5.4.99.62</ecNumber>
    </recommendedName>
</protein>
<feature type="binding site" evidence="6">
    <location>
        <begin position="121"/>
        <end position="123"/>
    </location>
    <ligand>
        <name>substrate</name>
    </ligand>
</feature>
<dbReference type="NCBIfam" id="NF008761">
    <property type="entry name" value="PRK11797.1"/>
    <property type="match status" value="1"/>
</dbReference>
<accession>A0ABT2JW82</accession>
<evidence type="ECO:0000313" key="8">
    <source>
        <dbReference type="Proteomes" id="UP001156389"/>
    </source>
</evidence>
<evidence type="ECO:0000313" key="7">
    <source>
        <dbReference type="EMBL" id="MCT2591504.1"/>
    </source>
</evidence>
<dbReference type="Pfam" id="PF05025">
    <property type="entry name" value="RbsD_FucU"/>
    <property type="match status" value="1"/>
</dbReference>
<name>A0ABT2JW82_9ACTN</name>
<dbReference type="Proteomes" id="UP001156389">
    <property type="component" value="Unassembled WGS sequence"/>
</dbReference>
<dbReference type="RefSeq" id="WP_260218823.1">
    <property type="nucleotide sequence ID" value="NZ_JAJAGO010000007.1"/>
</dbReference>
<feature type="binding site" evidence="6">
    <location>
        <position position="99"/>
    </location>
    <ligand>
        <name>substrate</name>
    </ligand>
</feature>
<reference evidence="7 8" key="1">
    <citation type="submission" date="2021-10" db="EMBL/GenBank/DDBJ databases">
        <title>Streptomyces gossypii sp. nov., isolated from soil collected from cotton field.</title>
        <authorList>
            <person name="Ge X."/>
            <person name="Chen X."/>
            <person name="Liu W."/>
        </authorList>
    </citation>
    <scope>NUCLEOTIDE SEQUENCE [LARGE SCALE GENOMIC DNA]</scope>
    <source>
        <strain evidence="7 8">N2-109</strain>
    </source>
</reference>
<evidence type="ECO:0000256" key="6">
    <source>
        <dbReference type="HAMAP-Rule" id="MF_01661"/>
    </source>
</evidence>
<comment type="function">
    <text evidence="6">Catalyzes the interconversion of beta-pyran and beta-furan forms of D-ribose.</text>
</comment>
<comment type="catalytic activity">
    <reaction evidence="1 6">
        <text>beta-D-ribopyranose = beta-D-ribofuranose</text>
        <dbReference type="Rhea" id="RHEA:25432"/>
        <dbReference type="ChEBI" id="CHEBI:27476"/>
        <dbReference type="ChEBI" id="CHEBI:47002"/>
        <dbReference type="EC" id="5.4.99.62"/>
    </reaction>
</comment>
<comment type="subunit">
    <text evidence="6">Homodecamer.</text>
</comment>
<evidence type="ECO:0000256" key="3">
    <source>
        <dbReference type="ARBA" id="ARBA00022490"/>
    </source>
</evidence>
<dbReference type="EMBL" id="JAJAGO010000007">
    <property type="protein sequence ID" value="MCT2591504.1"/>
    <property type="molecule type" value="Genomic_DNA"/>
</dbReference>
<dbReference type="HAMAP" id="MF_01661">
    <property type="entry name" value="D_rib_pyranase"/>
    <property type="match status" value="1"/>
</dbReference>
<comment type="caution">
    <text evidence="7">The sequence shown here is derived from an EMBL/GenBank/DDBJ whole genome shotgun (WGS) entry which is preliminary data.</text>
</comment>